<evidence type="ECO:0000256" key="1">
    <source>
        <dbReference type="SAM" id="Coils"/>
    </source>
</evidence>
<keyword evidence="3" id="KW-1185">Reference proteome</keyword>
<proteinExistence type="predicted"/>
<dbReference type="Proteomes" id="UP001458880">
    <property type="component" value="Unassembled WGS sequence"/>
</dbReference>
<dbReference type="AlphaFoldDB" id="A0AAW1HRJ1"/>
<evidence type="ECO:0000313" key="3">
    <source>
        <dbReference type="Proteomes" id="UP001458880"/>
    </source>
</evidence>
<dbReference type="EMBL" id="JASPKY010001126">
    <property type="protein sequence ID" value="KAK9679006.1"/>
    <property type="molecule type" value="Genomic_DNA"/>
</dbReference>
<protein>
    <submittedName>
        <fullName evidence="2">Uncharacterized protein</fullName>
    </submittedName>
</protein>
<keyword evidence="1" id="KW-0175">Coiled coil</keyword>
<gene>
    <name evidence="2" type="ORF">QE152_g40368</name>
</gene>
<name>A0AAW1HRJ1_POPJA</name>
<accession>A0AAW1HRJ1</accession>
<evidence type="ECO:0000313" key="2">
    <source>
        <dbReference type="EMBL" id="KAK9679006.1"/>
    </source>
</evidence>
<organism evidence="2 3">
    <name type="scientific">Popillia japonica</name>
    <name type="common">Japanese beetle</name>
    <dbReference type="NCBI Taxonomy" id="7064"/>
    <lineage>
        <taxon>Eukaryota</taxon>
        <taxon>Metazoa</taxon>
        <taxon>Ecdysozoa</taxon>
        <taxon>Arthropoda</taxon>
        <taxon>Hexapoda</taxon>
        <taxon>Insecta</taxon>
        <taxon>Pterygota</taxon>
        <taxon>Neoptera</taxon>
        <taxon>Endopterygota</taxon>
        <taxon>Coleoptera</taxon>
        <taxon>Polyphaga</taxon>
        <taxon>Scarabaeiformia</taxon>
        <taxon>Scarabaeidae</taxon>
        <taxon>Rutelinae</taxon>
        <taxon>Popillia</taxon>
    </lineage>
</organism>
<reference evidence="2 3" key="1">
    <citation type="journal article" date="2024" name="BMC Genomics">
        <title>De novo assembly and annotation of Popillia japonica's genome with initial clues to its potential as an invasive pest.</title>
        <authorList>
            <person name="Cucini C."/>
            <person name="Boschi S."/>
            <person name="Funari R."/>
            <person name="Cardaioli E."/>
            <person name="Iannotti N."/>
            <person name="Marturano G."/>
            <person name="Paoli F."/>
            <person name="Bruttini M."/>
            <person name="Carapelli A."/>
            <person name="Frati F."/>
            <person name="Nardi F."/>
        </authorList>
    </citation>
    <scope>NUCLEOTIDE SEQUENCE [LARGE SCALE GENOMIC DNA]</scope>
    <source>
        <strain evidence="2">DMR45628</strain>
    </source>
</reference>
<comment type="caution">
    <text evidence="2">The sequence shown here is derived from an EMBL/GenBank/DDBJ whole genome shotgun (WGS) entry which is preliminary data.</text>
</comment>
<feature type="coiled-coil region" evidence="1">
    <location>
        <begin position="140"/>
        <end position="174"/>
    </location>
</feature>
<sequence>MDSGGRGEPGKIMTTLESPMQAAYRDRANTLPKKSIWKVQESLIRAGKRPPKEEVVKGLKELSREIGRITNTITELAQITEASSKTKVEIKNTVKKLKRQANDLNREWKIISRREETNTVKPKERVTKSIGVQVDVKDIINEREEERLKMTNKIKTILEEKQNYESLAEVLDEKWPQELFKVTETVGGNQLDIKGDYAILMDPNNIEGSKLVDNLRLKRPKSRQRGTNMSKTAVLDTSSPCAFKQEVDIQATGVKIKKLRKTGKGDLLLAVEGGQEMASTLEKEIRSKIDDVKVSTRTTATTTIYILGLDPTTKDDEIKRALVTETKLAATDINIIALRKGKYEDQTAIVEIPKSQAMALKT</sequence>
<feature type="coiled-coil region" evidence="1">
    <location>
        <begin position="59"/>
        <end position="114"/>
    </location>
</feature>